<dbReference type="InterPro" id="IPR025361">
    <property type="entry name" value="DUF4265"/>
</dbReference>
<evidence type="ECO:0000313" key="1">
    <source>
        <dbReference type="EMBL" id="QQU00920.1"/>
    </source>
</evidence>
<proteinExistence type="predicted"/>
<sequence>MKEQYEQIAIQYHSEVLEKETEEILWGIVIDADKNLFQVDNIPFYGPELSCEDIIYATFNEQEKRYKLEHIETPSGNSTIQVMVLKEKYNREDLYNEILYAQTEIELVDDYYFVINVPVKTDYKNVYAILAALEEEQVISFAEPNLSPKHSADIRK</sequence>
<dbReference type="RefSeq" id="WP_002990949.1">
    <property type="nucleotide sequence ID" value="NZ_CP068108.1"/>
</dbReference>
<dbReference type="GeneID" id="93526795"/>
<dbReference type="Proteomes" id="UP000596202">
    <property type="component" value="Chromosome"/>
</dbReference>
<gene>
    <name evidence="1" type="ORF">I6I88_03980</name>
</gene>
<dbReference type="EMBL" id="CP068108">
    <property type="protein sequence ID" value="QQU00920.1"/>
    <property type="molecule type" value="Genomic_DNA"/>
</dbReference>
<evidence type="ECO:0000313" key="2">
    <source>
        <dbReference type="Proteomes" id="UP000596202"/>
    </source>
</evidence>
<reference evidence="1 2" key="1">
    <citation type="submission" date="2021-01" db="EMBL/GenBank/DDBJ databases">
        <title>FDA dAtabase for Regulatory Grade micrObial Sequences (FDA-ARGOS): Supporting development and validation of Infectious Disease Dx tests.</title>
        <authorList>
            <person name="Sproer C."/>
            <person name="Gronow S."/>
            <person name="Severitt S."/>
            <person name="Schroder I."/>
            <person name="Tallon L."/>
            <person name="Sadzewicz L."/>
            <person name="Zhao X."/>
            <person name="Boylan J."/>
            <person name="Ott S."/>
            <person name="Bowen H."/>
            <person name="Vavikolanu K."/>
            <person name="Mehta A."/>
            <person name="Aluvathingal J."/>
            <person name="Nadendla S."/>
            <person name="Lowell S."/>
            <person name="Myers T."/>
            <person name="Yan Y."/>
            <person name="Sichtig H."/>
        </authorList>
    </citation>
    <scope>NUCLEOTIDE SEQUENCE [LARGE SCALE GENOMIC DNA]</scope>
    <source>
        <strain evidence="1 2">FDAARGOS_1131</strain>
    </source>
</reference>
<dbReference type="OrthoDB" id="1030945at2"/>
<protein>
    <submittedName>
        <fullName evidence="1">DUF4265 domain-containing protein</fullName>
    </submittedName>
</protein>
<name>A0A9Q7EBU2_MYROD</name>
<accession>A0A9Q7EBU2</accession>
<dbReference type="Pfam" id="PF14085">
    <property type="entry name" value="DUF4265"/>
    <property type="match status" value="1"/>
</dbReference>
<organism evidence="1 2">
    <name type="scientific">Myroides odoratus</name>
    <name type="common">Flavobacterium odoratum</name>
    <dbReference type="NCBI Taxonomy" id="256"/>
    <lineage>
        <taxon>Bacteria</taxon>
        <taxon>Pseudomonadati</taxon>
        <taxon>Bacteroidota</taxon>
        <taxon>Flavobacteriia</taxon>
        <taxon>Flavobacteriales</taxon>
        <taxon>Flavobacteriaceae</taxon>
        <taxon>Myroides</taxon>
    </lineage>
</organism>
<dbReference type="AlphaFoldDB" id="A0A9Q7EBU2"/>